<dbReference type="EMBL" id="CAJOAZ010032336">
    <property type="protein sequence ID" value="CAF4446697.1"/>
    <property type="molecule type" value="Genomic_DNA"/>
</dbReference>
<accession>A0A820S2Z5</accession>
<evidence type="ECO:0000313" key="3">
    <source>
        <dbReference type="Proteomes" id="UP000663844"/>
    </source>
</evidence>
<comment type="caution">
    <text evidence="2">The sequence shown here is derived from an EMBL/GenBank/DDBJ whole genome shotgun (WGS) entry which is preliminary data.</text>
</comment>
<reference evidence="2" key="1">
    <citation type="submission" date="2021-02" db="EMBL/GenBank/DDBJ databases">
        <authorList>
            <person name="Nowell W R."/>
        </authorList>
    </citation>
    <scope>NUCLEOTIDE SEQUENCE</scope>
</reference>
<organism evidence="2 3">
    <name type="scientific">Adineta steineri</name>
    <dbReference type="NCBI Taxonomy" id="433720"/>
    <lineage>
        <taxon>Eukaryota</taxon>
        <taxon>Metazoa</taxon>
        <taxon>Spiralia</taxon>
        <taxon>Gnathifera</taxon>
        <taxon>Rotifera</taxon>
        <taxon>Eurotatoria</taxon>
        <taxon>Bdelloidea</taxon>
        <taxon>Adinetida</taxon>
        <taxon>Adinetidae</taxon>
        <taxon>Adineta</taxon>
    </lineage>
</organism>
<evidence type="ECO:0000313" key="2">
    <source>
        <dbReference type="EMBL" id="CAF4446697.1"/>
    </source>
</evidence>
<sequence length="86" mass="9963">RVQEVRLNSSIIPIKEEQVELSPNSQIQSRNRSSPVVELPNSQRGRPSKKLLKNTEQNIQTLYSYIRDYQENDNDLIIPFLQLPSA</sequence>
<dbReference type="Proteomes" id="UP000663844">
    <property type="component" value="Unassembled WGS sequence"/>
</dbReference>
<feature type="compositionally biased region" description="Polar residues" evidence="1">
    <location>
        <begin position="21"/>
        <end position="45"/>
    </location>
</feature>
<feature type="non-terminal residue" evidence="2">
    <location>
        <position position="86"/>
    </location>
</feature>
<proteinExistence type="predicted"/>
<protein>
    <submittedName>
        <fullName evidence="2">Uncharacterized protein</fullName>
    </submittedName>
</protein>
<evidence type="ECO:0000256" key="1">
    <source>
        <dbReference type="SAM" id="MobiDB-lite"/>
    </source>
</evidence>
<name>A0A820S2Z5_9BILA</name>
<gene>
    <name evidence="2" type="ORF">OXD698_LOCUS54145</name>
</gene>
<feature type="region of interest" description="Disordered" evidence="1">
    <location>
        <begin position="20"/>
        <end position="53"/>
    </location>
</feature>
<feature type="non-terminal residue" evidence="2">
    <location>
        <position position="1"/>
    </location>
</feature>
<dbReference type="AlphaFoldDB" id="A0A820S2Z5"/>